<reference evidence="1" key="1">
    <citation type="journal article" date="2015" name="Nature">
        <title>Complex archaea that bridge the gap between prokaryotes and eukaryotes.</title>
        <authorList>
            <person name="Spang A."/>
            <person name="Saw J.H."/>
            <person name="Jorgensen S.L."/>
            <person name="Zaremba-Niedzwiedzka K."/>
            <person name="Martijn J."/>
            <person name="Lind A.E."/>
            <person name="van Eijk R."/>
            <person name="Schleper C."/>
            <person name="Guy L."/>
            <person name="Ettema T.J."/>
        </authorList>
    </citation>
    <scope>NUCLEOTIDE SEQUENCE</scope>
</reference>
<gene>
    <name evidence="1" type="ORF">LCGC14_1653100</name>
</gene>
<sequence>MVSEDYKKKQEEFKDDMMVLKKTLPLNWVQVLLKNKDLNVDEHKKMYNMVTNWLQGRSY</sequence>
<name>A0A0F9HX16_9ZZZZ</name>
<feature type="non-terminal residue" evidence="1">
    <location>
        <position position="59"/>
    </location>
</feature>
<accession>A0A0F9HX16</accession>
<dbReference type="AlphaFoldDB" id="A0A0F9HX16"/>
<dbReference type="EMBL" id="LAZR01013931">
    <property type="protein sequence ID" value="KKM19687.1"/>
    <property type="molecule type" value="Genomic_DNA"/>
</dbReference>
<comment type="caution">
    <text evidence="1">The sequence shown here is derived from an EMBL/GenBank/DDBJ whole genome shotgun (WGS) entry which is preliminary data.</text>
</comment>
<proteinExistence type="predicted"/>
<evidence type="ECO:0000313" key="1">
    <source>
        <dbReference type="EMBL" id="KKM19687.1"/>
    </source>
</evidence>
<organism evidence="1">
    <name type="scientific">marine sediment metagenome</name>
    <dbReference type="NCBI Taxonomy" id="412755"/>
    <lineage>
        <taxon>unclassified sequences</taxon>
        <taxon>metagenomes</taxon>
        <taxon>ecological metagenomes</taxon>
    </lineage>
</organism>
<protein>
    <submittedName>
        <fullName evidence="1">Uncharacterized protein</fullName>
    </submittedName>
</protein>